<proteinExistence type="predicted"/>
<feature type="region of interest" description="Disordered" evidence="1">
    <location>
        <begin position="838"/>
        <end position="907"/>
    </location>
</feature>
<feature type="compositionally biased region" description="Basic and acidic residues" evidence="1">
    <location>
        <begin position="1387"/>
        <end position="1399"/>
    </location>
</feature>
<dbReference type="EMBL" id="JAWDGP010003518">
    <property type="protein sequence ID" value="KAK3773698.1"/>
    <property type="molecule type" value="Genomic_DNA"/>
</dbReference>
<dbReference type="Proteomes" id="UP001283361">
    <property type="component" value="Unassembled WGS sequence"/>
</dbReference>
<feature type="region of interest" description="Disordered" evidence="1">
    <location>
        <begin position="955"/>
        <end position="1007"/>
    </location>
</feature>
<name>A0AAE1DLD7_9GAST</name>
<feature type="compositionally biased region" description="Low complexity" evidence="1">
    <location>
        <begin position="491"/>
        <end position="500"/>
    </location>
</feature>
<feature type="compositionally biased region" description="Polar residues" evidence="1">
    <location>
        <begin position="2192"/>
        <end position="2207"/>
    </location>
</feature>
<feature type="compositionally biased region" description="Basic residues" evidence="1">
    <location>
        <begin position="1609"/>
        <end position="1621"/>
    </location>
</feature>
<feature type="compositionally biased region" description="Polar residues" evidence="1">
    <location>
        <begin position="1669"/>
        <end position="1697"/>
    </location>
</feature>
<feature type="compositionally biased region" description="Polar residues" evidence="1">
    <location>
        <begin position="1599"/>
        <end position="1608"/>
    </location>
</feature>
<evidence type="ECO:0000256" key="1">
    <source>
        <dbReference type="SAM" id="MobiDB-lite"/>
    </source>
</evidence>
<feature type="region of interest" description="Disordered" evidence="1">
    <location>
        <begin position="1333"/>
        <end position="1446"/>
    </location>
</feature>
<evidence type="ECO:0000313" key="3">
    <source>
        <dbReference type="Proteomes" id="UP001283361"/>
    </source>
</evidence>
<feature type="compositionally biased region" description="Polar residues" evidence="1">
    <location>
        <begin position="895"/>
        <end position="905"/>
    </location>
</feature>
<dbReference type="PROSITE" id="PS50152">
    <property type="entry name" value="25A_SYNTH_3"/>
    <property type="match status" value="1"/>
</dbReference>
<feature type="compositionally biased region" description="Acidic residues" evidence="1">
    <location>
        <begin position="542"/>
        <end position="560"/>
    </location>
</feature>
<feature type="compositionally biased region" description="Basic and acidic residues" evidence="1">
    <location>
        <begin position="2269"/>
        <end position="2281"/>
    </location>
</feature>
<organism evidence="2 3">
    <name type="scientific">Elysia crispata</name>
    <name type="common">lettuce slug</name>
    <dbReference type="NCBI Taxonomy" id="231223"/>
    <lineage>
        <taxon>Eukaryota</taxon>
        <taxon>Metazoa</taxon>
        <taxon>Spiralia</taxon>
        <taxon>Lophotrochozoa</taxon>
        <taxon>Mollusca</taxon>
        <taxon>Gastropoda</taxon>
        <taxon>Heterobranchia</taxon>
        <taxon>Euthyneura</taxon>
        <taxon>Panpulmonata</taxon>
        <taxon>Sacoglossa</taxon>
        <taxon>Placobranchoidea</taxon>
        <taxon>Plakobranchidae</taxon>
        <taxon>Elysia</taxon>
    </lineage>
</organism>
<feature type="region of interest" description="Disordered" evidence="1">
    <location>
        <begin position="1661"/>
        <end position="1697"/>
    </location>
</feature>
<feature type="compositionally biased region" description="Polar residues" evidence="1">
    <location>
        <begin position="2146"/>
        <end position="2157"/>
    </location>
</feature>
<feature type="region of interest" description="Disordered" evidence="1">
    <location>
        <begin position="1249"/>
        <end position="1273"/>
    </location>
</feature>
<keyword evidence="3" id="KW-1185">Reference proteome</keyword>
<feature type="compositionally biased region" description="Low complexity" evidence="1">
    <location>
        <begin position="844"/>
        <end position="860"/>
    </location>
</feature>
<accession>A0AAE1DLD7</accession>
<feature type="compositionally biased region" description="Low complexity" evidence="1">
    <location>
        <begin position="2227"/>
        <end position="2244"/>
    </location>
</feature>
<feature type="compositionally biased region" description="Polar residues" evidence="1">
    <location>
        <begin position="977"/>
        <end position="993"/>
    </location>
</feature>
<comment type="caution">
    <text evidence="2">The sequence shown here is derived from an EMBL/GenBank/DDBJ whole genome shotgun (WGS) entry which is preliminary data.</text>
</comment>
<feature type="compositionally biased region" description="Basic and acidic residues" evidence="1">
    <location>
        <begin position="995"/>
        <end position="1007"/>
    </location>
</feature>
<feature type="compositionally biased region" description="Polar residues" evidence="1">
    <location>
        <begin position="1729"/>
        <end position="1755"/>
    </location>
</feature>
<feature type="compositionally biased region" description="Basic and acidic residues" evidence="1">
    <location>
        <begin position="444"/>
        <end position="456"/>
    </location>
</feature>
<feature type="compositionally biased region" description="Basic and acidic residues" evidence="1">
    <location>
        <begin position="1435"/>
        <end position="1446"/>
    </location>
</feature>
<gene>
    <name evidence="2" type="ORF">RRG08_001427</name>
</gene>
<feature type="compositionally biased region" description="Basic and acidic residues" evidence="1">
    <location>
        <begin position="1333"/>
        <end position="1344"/>
    </location>
</feature>
<reference evidence="2" key="1">
    <citation type="journal article" date="2023" name="G3 (Bethesda)">
        <title>A reference genome for the long-term kleptoplast-retaining sea slug Elysia crispata morphotype clarki.</title>
        <authorList>
            <person name="Eastman K.E."/>
            <person name="Pendleton A.L."/>
            <person name="Shaikh M.A."/>
            <person name="Suttiyut T."/>
            <person name="Ogas R."/>
            <person name="Tomko P."/>
            <person name="Gavelis G."/>
            <person name="Widhalm J.R."/>
            <person name="Wisecaver J.H."/>
        </authorList>
    </citation>
    <scope>NUCLEOTIDE SEQUENCE</scope>
    <source>
        <strain evidence="2">ECLA1</strain>
    </source>
</reference>
<feature type="compositionally biased region" description="Low complexity" evidence="1">
    <location>
        <begin position="626"/>
        <end position="638"/>
    </location>
</feature>
<feature type="region of interest" description="Disordered" evidence="1">
    <location>
        <begin position="251"/>
        <end position="274"/>
    </location>
</feature>
<feature type="compositionally biased region" description="Polar residues" evidence="1">
    <location>
        <begin position="2245"/>
        <end position="2267"/>
    </location>
</feature>
<feature type="region of interest" description="Disordered" evidence="1">
    <location>
        <begin position="2146"/>
        <end position="2281"/>
    </location>
</feature>
<feature type="region of interest" description="Disordered" evidence="1">
    <location>
        <begin position="1718"/>
        <end position="1764"/>
    </location>
</feature>
<feature type="region of interest" description="Disordered" evidence="1">
    <location>
        <begin position="430"/>
        <end position="643"/>
    </location>
</feature>
<feature type="compositionally biased region" description="Low complexity" evidence="1">
    <location>
        <begin position="869"/>
        <end position="881"/>
    </location>
</feature>
<protein>
    <submittedName>
        <fullName evidence="2">Uncharacterized protein</fullName>
    </submittedName>
</protein>
<feature type="region of interest" description="Disordered" evidence="1">
    <location>
        <begin position="1597"/>
        <end position="1624"/>
    </location>
</feature>
<sequence length="2326" mass="252108">MSYKRTRCASKPNLSSMERSLSRSLPYLPRYHSLSPARSPCLGGRRFASLRSVSSPSNRQRICYIDGGEPTKLVSTSYRGRGSPSPKRSYKVHLFGPAFSSDGKKRVHHATRVTRSISAHDLQASHVYISQDDLLPGTALQAEARRACTSLHDLFHKGPFYPDATATSESGVSLGGLSDESLSLCGRDDLDNISQHSFGSSSAFHEITFDSEQDRGDSSDAYFSGAEGNYSSSHHSGDRLLDVLYEDDPDGKNLGARRRRTKQNAMSPLSYSEHRRRELQFPHLSEQDAKLQAIRVLIPGSDALLRIGATGAAGCKDHKSPGDMRMLSSIPLAQSTPHESPRSLGEAKLSVLASWNADDSLEEQQIDVRGGGGGGGPTQPVARTLFDADTSDTRDCSSCNSSHSEDNFSDISSATVGSLTVRRTKLVKRPWDKPASSKQLVSLEDDHSDVSRKDWPECEPTPSISLRDKQMAGVPRSSAAARMFAEDGRVNSPGSRSGDSGNDDESGEGAGHVSAASASWQDRQAYHEGNARVVAAYGQGKDDDEGEDGDEEGEGEDEENLTGQSKKSRGVNKTGRIKGAWHIPICPTSGRDGSETNQGSEITGKVNIPLISAGKHGQEKLRKRLSQSSPPLSPSGQGEAPPLIISSDAITGLGSNGCVEQDDKVSPNLSQKQYEANVNVLSIESERKKEETSKSGKKALNGKATDAEDIQLCTDDIIGDPQSCGLRTGHNYDRYAEPGEVTGNPAVIAGQFACSEGQAEDERSVVVNAACIGPHEGRGKAASTEGSDLREKGGEGSYQRVSNLSAALLPERGDDDGGGGGKLDESLVTVGAGGCSGELRLRSRSTSPTSAPLTPKLTTSAESEEDRFSSSVVSHASEQSEPAAVDVKLSEPAGKSSTKSSTTDFPTIERYCGESRELADDVTNNARVEVEADVWISPGGDRFKSEFKLTLTAAKERDSNARDGDVNHDSPGLKPSPGSTNSSGCSLTSQGTITDVERGEENEKEKENPVFFHNSSGAESERDSCVIGEARSGMERSRIDPSIVAGARAAGEGETPQNMLVRVVATAQNITGREIVQQARHKDQPQQLPLATEFPSQWSRVVFPNPGRIDTNDISQSGLQDSQLYKTSDSGGDLDCNSNKCTVDSELTNNKDSCHIALREQEVNHRDQSLNGNIPRHVSSGSIEEQTSGCCPLGQNKGIQFSDNSASARAHTELTADDRLIQQKQVVTEVCHTVVKKIHSTTVEEKNVSTERDVGRLAPSSVSDVNNRARDVTKDTSSKTTIVEDVEDTVTTKTTTTTTTLNVDAVDLNSIKAGQCVDDVSNIRDVTTTSDQYCDRDGGGRNEHSSPAGRIENRGNCLYQPQLQSNTSDRLAPPASHESVNPSTHVTMREVKPNWEVRPDPGVTAWNASSSSPSSPSTFRPGDGEEGMHPYPVKRHGEEKHTSNDSRLDTLQATLAQISGLEEKLGAWSCHRDAAGGTHTHGPSSPATCPFSPSYQDHAEATSVLKQIVRGDTDGFPNFSGPGRSPPGVTVTGCSDDYDTVPEHDLQVHGRASGPTYYSYSIEVREEPTRDTYTPGAQIENGEVRLEREAYDNDYDNAPSVTTALPSRQQHHHHHNHHHHQLQLFKPGQLKASSLWTLQEETESLLEAVSPKPARRALTSLASDDEDNASVNDNDSVIGQSNGGTNIHPSPEVGNSNLSICSVEQDLSDTAIGHKHCVSESSDFDDSDGNYSSISTGESASYRSSSYGREQTPMSDETEVAPSKMEYVTTEKSLTATNFDGVSTFNDFVSGLEESLFLPYTESHTHRGNLKRRREQSDRAHTLDSLTESLRQITSQQPNQAKAEVETFPGFNPFHPVDNDHFHFSHHNQFQPYHHLNGSHNTSVTSMSSSSQFSWATAPQDDGTSETSVRLHNLDLDLSRISSCGSPAPSDLSETSSTYTCTGTAQIKRQPLHVSFGETPTAIAPLSPPTRDCFRAPVHTSTPKTKPVPIIKRLPSSKVQLNEKYIKDSVRQFDNILRDFHKRTDPTEAIEGMQIVESNILADKTSNANVSNYDDLYKAFTNDDAEKMQNNTCIVVEDENMNSYRFKRYLRKSHTKRKKGKKVMRFLSRLSCVSEGVSSADMSPVNKKLKTDNFDQSKYANGVQMFSTHSMPSPSLNTRHHFPSPNLTSSIAFQHHHQQQQQQLEAPLDVPSSPQGSPASSTQSMGSERSRADSAYSSISESLSHGSVSSPRHPLPSSSSVHLRASTTSAGERSFSTDSAYSSSGRTASEADRTLVDSSKDNSEDMLSALSDVFEQLDVCEGEIDKALLDRMRHGHHRVARASRRF</sequence>
<feature type="compositionally biased region" description="Polar residues" evidence="1">
    <location>
        <begin position="1359"/>
        <end position="1369"/>
    </location>
</feature>
<feature type="compositionally biased region" description="Basic and acidic residues" evidence="1">
    <location>
        <begin position="955"/>
        <end position="968"/>
    </location>
</feature>
<feature type="region of interest" description="Disordered" evidence="1">
    <location>
        <begin position="775"/>
        <end position="798"/>
    </location>
</feature>
<feature type="region of interest" description="Disordered" evidence="1">
    <location>
        <begin position="211"/>
        <end position="236"/>
    </location>
</feature>
<evidence type="ECO:0000313" key="2">
    <source>
        <dbReference type="EMBL" id="KAK3773698.1"/>
    </source>
</evidence>
<feature type="compositionally biased region" description="Polar residues" evidence="1">
    <location>
        <begin position="2215"/>
        <end position="2226"/>
    </location>
</feature>